<proteinExistence type="predicted"/>
<keyword evidence="4" id="KW-0804">Transcription</keyword>
<dbReference type="GO" id="GO:0046983">
    <property type="term" value="F:protein dimerization activity"/>
    <property type="evidence" value="ECO:0007669"/>
    <property type="project" value="InterPro"/>
</dbReference>
<organism evidence="7 8">
    <name type="scientific">Cynara cardunculus var. scolymus</name>
    <name type="common">Globe artichoke</name>
    <name type="synonym">Cynara scolymus</name>
    <dbReference type="NCBI Taxonomy" id="59895"/>
    <lineage>
        <taxon>Eukaryota</taxon>
        <taxon>Viridiplantae</taxon>
        <taxon>Streptophyta</taxon>
        <taxon>Embryophyta</taxon>
        <taxon>Tracheophyta</taxon>
        <taxon>Spermatophyta</taxon>
        <taxon>Magnoliopsida</taxon>
        <taxon>eudicotyledons</taxon>
        <taxon>Gunneridae</taxon>
        <taxon>Pentapetalae</taxon>
        <taxon>asterids</taxon>
        <taxon>campanulids</taxon>
        <taxon>Asterales</taxon>
        <taxon>Asteraceae</taxon>
        <taxon>Carduoideae</taxon>
        <taxon>Cardueae</taxon>
        <taxon>Carduinae</taxon>
        <taxon>Cynara</taxon>
    </lineage>
</organism>
<dbReference type="STRING" id="59895.A0A103XXK0"/>
<dbReference type="GO" id="GO:0040008">
    <property type="term" value="P:regulation of growth"/>
    <property type="evidence" value="ECO:0007669"/>
    <property type="project" value="InterPro"/>
</dbReference>
<dbReference type="SUPFAM" id="SSF47459">
    <property type="entry name" value="HLH, helix-loop-helix DNA-binding domain"/>
    <property type="match status" value="1"/>
</dbReference>
<keyword evidence="2" id="KW-0341">Growth regulation</keyword>
<evidence type="ECO:0000256" key="3">
    <source>
        <dbReference type="ARBA" id="ARBA00023015"/>
    </source>
</evidence>
<keyword evidence="8" id="KW-1185">Reference proteome</keyword>
<comment type="caution">
    <text evidence="7">The sequence shown here is derived from an EMBL/GenBank/DDBJ whole genome shotgun (WGS) entry which is preliminary data.</text>
</comment>
<sequence length="256" mass="29055">MYEEHQLQSMNGTREIEMYKEVDREETTERSRRLPEHQLESAMAYKKPITTTTLLNSLSMLTKYTNRCTDFLGLLMELEISDIGGGIRRRWWKQKVVKMVWCGFWVAGGGGSIWAIGCGQDSAQSCGYDDLSSTYTSHCLFKRLISPHSATYSNQLRPVSEKKSAYITTPGVIISSGRMKTPRNKQDEVHDLVSRLQTLLPDSHSGCDKRKVPASKILKEACNYITSLQLDVDNLSEKLSQLMDYKENNGTNLIKV</sequence>
<dbReference type="Proteomes" id="UP000243975">
    <property type="component" value="Unassembled WGS sequence"/>
</dbReference>
<accession>A0A103XXK0</accession>
<evidence type="ECO:0000313" key="7">
    <source>
        <dbReference type="EMBL" id="KVH98783.1"/>
    </source>
</evidence>
<dbReference type="InterPro" id="IPR044293">
    <property type="entry name" value="PRE"/>
</dbReference>
<dbReference type="Gramene" id="KVH98783">
    <property type="protein sequence ID" value="KVH98783"/>
    <property type="gene ID" value="Ccrd_022991"/>
</dbReference>
<comment type="subcellular location">
    <subcellularLocation>
        <location evidence="1">Nucleus</location>
    </subcellularLocation>
</comment>
<dbReference type="PROSITE" id="PS50888">
    <property type="entry name" value="BHLH"/>
    <property type="match status" value="1"/>
</dbReference>
<dbReference type="Pfam" id="PF23174">
    <property type="entry name" value="bHLH_ILI"/>
    <property type="match status" value="1"/>
</dbReference>
<dbReference type="GO" id="GO:0006355">
    <property type="term" value="P:regulation of DNA-templated transcription"/>
    <property type="evidence" value="ECO:0007669"/>
    <property type="project" value="InterPro"/>
</dbReference>
<protein>
    <recommendedName>
        <fullName evidence="6">BHLH domain-containing protein</fullName>
    </recommendedName>
</protein>
<dbReference type="PANTHER" id="PTHR38546:SF3">
    <property type="entry name" value="DNA BINDING PROTEIN"/>
    <property type="match status" value="1"/>
</dbReference>
<dbReference type="Gene3D" id="4.10.280.10">
    <property type="entry name" value="Helix-loop-helix DNA-binding domain"/>
    <property type="match status" value="1"/>
</dbReference>
<evidence type="ECO:0000313" key="8">
    <source>
        <dbReference type="Proteomes" id="UP000243975"/>
    </source>
</evidence>
<dbReference type="InterPro" id="IPR011598">
    <property type="entry name" value="bHLH_dom"/>
</dbReference>
<evidence type="ECO:0000256" key="2">
    <source>
        <dbReference type="ARBA" id="ARBA00022604"/>
    </source>
</evidence>
<dbReference type="EMBL" id="LEKV01003700">
    <property type="protein sequence ID" value="KVH98783.1"/>
    <property type="molecule type" value="Genomic_DNA"/>
</dbReference>
<dbReference type="InterPro" id="IPR036638">
    <property type="entry name" value="HLH_DNA-bd_sf"/>
</dbReference>
<dbReference type="InterPro" id="IPR044172">
    <property type="entry name" value="ILI2-like"/>
</dbReference>
<evidence type="ECO:0000259" key="6">
    <source>
        <dbReference type="PROSITE" id="PS50888"/>
    </source>
</evidence>
<evidence type="ECO:0000256" key="4">
    <source>
        <dbReference type="ARBA" id="ARBA00023163"/>
    </source>
</evidence>
<dbReference type="GO" id="GO:0005634">
    <property type="term" value="C:nucleus"/>
    <property type="evidence" value="ECO:0007669"/>
    <property type="project" value="UniProtKB-SubCell"/>
</dbReference>
<keyword evidence="5" id="KW-0539">Nucleus</keyword>
<reference evidence="7 8" key="1">
    <citation type="journal article" date="2016" name="Sci. Rep.">
        <title>The genome sequence of the outbreeding globe artichoke constructed de novo incorporating a phase-aware low-pass sequencing strategy of F1 progeny.</title>
        <authorList>
            <person name="Scaglione D."/>
            <person name="Reyes-Chin-Wo S."/>
            <person name="Acquadro A."/>
            <person name="Froenicke L."/>
            <person name="Portis E."/>
            <person name="Beitel C."/>
            <person name="Tirone M."/>
            <person name="Mauro R."/>
            <person name="Lo Monaco A."/>
            <person name="Mauromicale G."/>
            <person name="Faccioli P."/>
            <person name="Cattivelli L."/>
            <person name="Rieseberg L."/>
            <person name="Michelmore R."/>
            <person name="Lanteri S."/>
        </authorList>
    </citation>
    <scope>NUCLEOTIDE SEQUENCE [LARGE SCALE GENOMIC DNA]</scope>
    <source>
        <strain evidence="7">2C</strain>
    </source>
</reference>
<name>A0A103XXK0_CYNCS</name>
<evidence type="ECO:0000256" key="1">
    <source>
        <dbReference type="ARBA" id="ARBA00004123"/>
    </source>
</evidence>
<keyword evidence="3" id="KW-0805">Transcription regulation</keyword>
<dbReference type="AlphaFoldDB" id="A0A103XXK0"/>
<gene>
    <name evidence="7" type="ORF">Ccrd_022991</name>
</gene>
<feature type="domain" description="BHLH" evidence="6">
    <location>
        <begin position="173"/>
        <end position="228"/>
    </location>
</feature>
<dbReference type="PANTHER" id="PTHR38546">
    <property type="entry name" value="DNA BINDING PROTEIN"/>
    <property type="match status" value="1"/>
</dbReference>
<evidence type="ECO:0000256" key="5">
    <source>
        <dbReference type="ARBA" id="ARBA00023242"/>
    </source>
</evidence>